<reference evidence="1 2" key="1">
    <citation type="submission" date="2016-07" db="EMBL/GenBank/DDBJ databases">
        <title>Caryophanon latum genome sequencing.</title>
        <authorList>
            <person name="Verma A."/>
            <person name="Pal Y."/>
            <person name="Krishnamurthi S."/>
        </authorList>
    </citation>
    <scope>NUCLEOTIDE SEQUENCE [LARGE SCALE GENOMIC DNA]</scope>
    <source>
        <strain evidence="1 2">DSM 14151</strain>
    </source>
</reference>
<dbReference type="AlphaFoldDB" id="A0A1C0YU11"/>
<comment type="caution">
    <text evidence="1">The sequence shown here is derived from an EMBL/GenBank/DDBJ whole genome shotgun (WGS) entry which is preliminary data.</text>
</comment>
<dbReference type="OrthoDB" id="1739831at2"/>
<dbReference type="RefSeq" id="WP_066464525.1">
    <property type="nucleotide sequence ID" value="NZ_MATO01000035.1"/>
</dbReference>
<dbReference type="EMBL" id="MATO01000035">
    <property type="protein sequence ID" value="OCS90643.1"/>
    <property type="molecule type" value="Genomic_DNA"/>
</dbReference>
<accession>A0A1C0YU11</accession>
<evidence type="ECO:0000313" key="1">
    <source>
        <dbReference type="EMBL" id="OCS90643.1"/>
    </source>
</evidence>
<evidence type="ECO:0008006" key="3">
    <source>
        <dbReference type="Google" id="ProtNLM"/>
    </source>
</evidence>
<name>A0A1C0YU11_9BACL</name>
<proteinExistence type="predicted"/>
<dbReference type="Proteomes" id="UP000093482">
    <property type="component" value="Unassembled WGS sequence"/>
</dbReference>
<evidence type="ECO:0000313" key="2">
    <source>
        <dbReference type="Proteomes" id="UP000093482"/>
    </source>
</evidence>
<protein>
    <recommendedName>
        <fullName evidence="3">Flagellar protein</fullName>
    </recommendedName>
</protein>
<organism evidence="1 2">
    <name type="scientific">Caryophanon latum</name>
    <dbReference type="NCBI Taxonomy" id="33977"/>
    <lineage>
        <taxon>Bacteria</taxon>
        <taxon>Bacillati</taxon>
        <taxon>Bacillota</taxon>
        <taxon>Bacilli</taxon>
        <taxon>Bacillales</taxon>
        <taxon>Caryophanaceae</taxon>
        <taxon>Caryophanon</taxon>
    </lineage>
</organism>
<sequence length="137" mass="15515">MTIQNCERCRALFHKKVKDICPACVQKEEEDFQKIRLFLKRNKTIELITVSKETGVDLDVIYQFLQEGRIILSNSTQSNYPCKECGTTISTGALCIACEEKRNDVQQMLQTHATSEDEVAANVEAASQQKGGFHTKR</sequence>
<keyword evidence="2" id="KW-1185">Reference proteome</keyword>
<gene>
    <name evidence="1" type="ORF">A6K76_10875</name>
</gene>